<dbReference type="Proteomes" id="UP000533469">
    <property type="component" value="Unassembled WGS sequence"/>
</dbReference>
<dbReference type="Pfam" id="PF01479">
    <property type="entry name" value="S4"/>
    <property type="match status" value="1"/>
</dbReference>
<keyword evidence="1" id="KW-0694">RNA-binding</keyword>
<dbReference type="GO" id="GO:0003723">
    <property type="term" value="F:RNA binding"/>
    <property type="evidence" value="ECO:0007669"/>
    <property type="project" value="UniProtKB-KW"/>
</dbReference>
<evidence type="ECO:0000259" key="2">
    <source>
        <dbReference type="Pfam" id="PF01479"/>
    </source>
</evidence>
<organism evidence="3 4">
    <name type="scientific">Ancylobacter tetraedralis</name>
    <dbReference type="NCBI Taxonomy" id="217068"/>
    <lineage>
        <taxon>Bacteria</taxon>
        <taxon>Pseudomonadati</taxon>
        <taxon>Pseudomonadota</taxon>
        <taxon>Alphaproteobacteria</taxon>
        <taxon>Hyphomicrobiales</taxon>
        <taxon>Xanthobacteraceae</taxon>
        <taxon>Ancylobacter</taxon>
    </lineage>
</organism>
<name>A0A839ZA23_9HYPH</name>
<evidence type="ECO:0000313" key="3">
    <source>
        <dbReference type="EMBL" id="MBB3771584.1"/>
    </source>
</evidence>
<dbReference type="InterPro" id="IPR002942">
    <property type="entry name" value="S4_RNA-bd"/>
</dbReference>
<evidence type="ECO:0000313" key="4">
    <source>
        <dbReference type="Proteomes" id="UP000533469"/>
    </source>
</evidence>
<accession>A0A839ZA23</accession>
<dbReference type="PROSITE" id="PS50889">
    <property type="entry name" value="S4"/>
    <property type="match status" value="1"/>
</dbReference>
<comment type="caution">
    <text evidence="3">The sequence shown here is derived from an EMBL/GenBank/DDBJ whole genome shotgun (WGS) entry which is preliminary data.</text>
</comment>
<dbReference type="SUPFAM" id="SSF55174">
    <property type="entry name" value="Alpha-L RNA-binding motif"/>
    <property type="match status" value="1"/>
</dbReference>
<dbReference type="EMBL" id="JACICD010000003">
    <property type="protein sequence ID" value="MBB3771584.1"/>
    <property type="molecule type" value="Genomic_DNA"/>
</dbReference>
<sequence>MSADALATRADIWLWYARFVKTRALAVEVIERGRVRLTRSGQQTRLDKPSRAVRPGDVLTIALPHRVVVVRIEALPERRGPVEEAQGLYTLLQEPV</sequence>
<keyword evidence="4" id="KW-1185">Reference proteome</keyword>
<dbReference type="InterPro" id="IPR036986">
    <property type="entry name" value="S4_RNA-bd_sf"/>
</dbReference>
<protein>
    <submittedName>
        <fullName evidence="3">Ribosome-associated heat shock protein Hsp15</fullName>
    </submittedName>
</protein>
<gene>
    <name evidence="3" type="ORF">FHS55_002183</name>
</gene>
<keyword evidence="3" id="KW-0346">Stress response</keyword>
<feature type="domain" description="RNA-binding S4" evidence="2">
    <location>
        <begin position="9"/>
        <end position="58"/>
    </location>
</feature>
<dbReference type="CDD" id="cd00165">
    <property type="entry name" value="S4"/>
    <property type="match status" value="1"/>
</dbReference>
<dbReference type="RefSeq" id="WP_183189741.1">
    <property type="nucleotide sequence ID" value="NZ_JACICD010000003.1"/>
</dbReference>
<dbReference type="Gene3D" id="3.10.290.10">
    <property type="entry name" value="RNA-binding S4 domain"/>
    <property type="match status" value="1"/>
</dbReference>
<proteinExistence type="predicted"/>
<reference evidence="3 4" key="1">
    <citation type="submission" date="2020-08" db="EMBL/GenBank/DDBJ databases">
        <title>Genomic Encyclopedia of Type Strains, Phase IV (KMG-IV): sequencing the most valuable type-strain genomes for metagenomic binning, comparative biology and taxonomic classification.</title>
        <authorList>
            <person name="Goeker M."/>
        </authorList>
    </citation>
    <scope>NUCLEOTIDE SEQUENCE [LARGE SCALE GENOMIC DNA]</scope>
    <source>
        <strain evidence="3 4">DSM 5895</strain>
    </source>
</reference>
<evidence type="ECO:0000256" key="1">
    <source>
        <dbReference type="PROSITE-ProRule" id="PRU00182"/>
    </source>
</evidence>
<dbReference type="AlphaFoldDB" id="A0A839ZA23"/>